<dbReference type="Pfam" id="PF05090">
    <property type="entry name" value="HTTM"/>
    <property type="match status" value="1"/>
</dbReference>
<dbReference type="InterPro" id="IPR011020">
    <property type="entry name" value="HTTM-like"/>
</dbReference>
<protein>
    <submittedName>
        <fullName evidence="9">Vitamin K-dependent gamma-carboxylase</fullName>
    </submittedName>
</protein>
<dbReference type="InterPro" id="IPR007782">
    <property type="entry name" value="VKG_COase"/>
</dbReference>
<evidence type="ECO:0000256" key="5">
    <source>
        <dbReference type="ARBA" id="ARBA00023157"/>
    </source>
</evidence>
<comment type="caution">
    <text evidence="9">The sequence shown here is derived from an EMBL/GenBank/DDBJ whole genome shotgun (WGS) entry which is preliminary data.</text>
</comment>
<feature type="transmembrane region" description="Helical" evidence="7">
    <location>
        <begin position="91"/>
        <end position="116"/>
    </location>
</feature>
<dbReference type="GO" id="GO:0019842">
    <property type="term" value="F:vitamin binding"/>
    <property type="evidence" value="ECO:0007669"/>
    <property type="project" value="TreeGrafter"/>
</dbReference>
<sequence>MTDSNASSRQADSLGATIRHAAMQRVDSLVLVWLRFAVAVAVYVWADSFLQDETYRAVFVDARVLLKYHGFEWVGLWPGDGMRWHFVVTKIAAGFLAIGFLTRVASALLCGSIWYVLLVDCQIYVNHYYLLAITAGLLVFLPVSGQWSVDRKLGIQRPSETCWRWQIWLVRFQIGIPYTFGAIAKLNGDWFRGQPAQLILRNQDAGAGRTWADIPGMVDLFVYGGFGYDLMVVPMLLWRPTRWVAVVMSIGFHLTNAMTLTIGVFPWFMLATLVVFFPPETLRRRLRLFLGNDSHDELEDTPPAAVSISRVTRFAIGAAILYAMIHCLLPIRPALFPGDSNWNERGHRFAWRMMLRNKQALTHYLVVDRNSDDFLFVPSTTVLTGYQAQRADHHPELIRQTAVAISEAAAELGVPENRVYALALVSLNGRRPKPMVDPYVDLTEVQRGWWRDGWVDDDLEPMQDPPWTTPTEQWWTVLELPEPFKALRGRTPTELQDFLSREATKKATP</sequence>
<dbReference type="InterPro" id="IPR053935">
    <property type="entry name" value="VKGC_lumenal_dom"/>
</dbReference>
<organism evidence="9 10">
    <name type="scientific">Rubripirellula reticaptiva</name>
    <dbReference type="NCBI Taxonomy" id="2528013"/>
    <lineage>
        <taxon>Bacteria</taxon>
        <taxon>Pseudomonadati</taxon>
        <taxon>Planctomycetota</taxon>
        <taxon>Planctomycetia</taxon>
        <taxon>Pirellulales</taxon>
        <taxon>Pirellulaceae</taxon>
        <taxon>Rubripirellula</taxon>
    </lineage>
</organism>
<feature type="domain" description="HTTM-like" evidence="8">
    <location>
        <begin position="23"/>
        <end position="281"/>
    </location>
</feature>
<feature type="transmembrane region" description="Helical" evidence="7">
    <location>
        <begin position="165"/>
        <end position="184"/>
    </location>
</feature>
<keyword evidence="5" id="KW-1015">Disulfide bond</keyword>
<dbReference type="Proteomes" id="UP000317977">
    <property type="component" value="Unassembled WGS sequence"/>
</dbReference>
<dbReference type="EMBL" id="SJPX01000002">
    <property type="protein sequence ID" value="TWU55448.1"/>
    <property type="molecule type" value="Genomic_DNA"/>
</dbReference>
<dbReference type="GO" id="GO:0008488">
    <property type="term" value="F:gamma-glutamyl carboxylase activity"/>
    <property type="evidence" value="ECO:0007669"/>
    <property type="project" value="InterPro"/>
</dbReference>
<keyword evidence="6" id="KW-0456">Lyase</keyword>
<evidence type="ECO:0000313" key="10">
    <source>
        <dbReference type="Proteomes" id="UP000317977"/>
    </source>
</evidence>
<feature type="transmembrane region" description="Helical" evidence="7">
    <location>
        <begin position="28"/>
        <end position="46"/>
    </location>
</feature>
<dbReference type="SMART" id="SM00752">
    <property type="entry name" value="HTTM"/>
    <property type="match status" value="1"/>
</dbReference>
<feature type="transmembrane region" description="Helical" evidence="7">
    <location>
        <begin position="220"/>
        <end position="238"/>
    </location>
</feature>
<evidence type="ECO:0000313" key="9">
    <source>
        <dbReference type="EMBL" id="TWU55448.1"/>
    </source>
</evidence>
<evidence type="ECO:0000256" key="6">
    <source>
        <dbReference type="ARBA" id="ARBA00023239"/>
    </source>
</evidence>
<feature type="transmembrane region" description="Helical" evidence="7">
    <location>
        <begin position="128"/>
        <end position="145"/>
    </location>
</feature>
<evidence type="ECO:0000259" key="8">
    <source>
        <dbReference type="SMART" id="SM00752"/>
    </source>
</evidence>
<dbReference type="InterPro" id="IPR053934">
    <property type="entry name" value="HTTM_dom"/>
</dbReference>
<keyword evidence="2 7" id="KW-0812">Transmembrane</keyword>
<evidence type="ECO:0000256" key="3">
    <source>
        <dbReference type="ARBA" id="ARBA00022989"/>
    </source>
</evidence>
<dbReference type="OrthoDB" id="341137at2"/>
<dbReference type="AlphaFoldDB" id="A0A5C6F274"/>
<dbReference type="RefSeq" id="WP_146533634.1">
    <property type="nucleotide sequence ID" value="NZ_SJPX01000002.1"/>
</dbReference>
<dbReference type="PANTHER" id="PTHR12639">
    <property type="entry name" value="VITAMIN K-DEPENDENT GAMMA-CARBOXYLASE"/>
    <property type="match status" value="1"/>
</dbReference>
<keyword evidence="4 7" id="KW-0472">Membrane</keyword>
<evidence type="ECO:0000256" key="4">
    <source>
        <dbReference type="ARBA" id="ARBA00023136"/>
    </source>
</evidence>
<comment type="subcellular location">
    <subcellularLocation>
        <location evidence="1">Endomembrane system</location>
        <topology evidence="1">Multi-pass membrane protein</topology>
    </subcellularLocation>
</comment>
<evidence type="ECO:0000256" key="2">
    <source>
        <dbReference type="ARBA" id="ARBA00022692"/>
    </source>
</evidence>
<feature type="transmembrane region" description="Helical" evidence="7">
    <location>
        <begin position="258"/>
        <end position="277"/>
    </location>
</feature>
<dbReference type="PANTHER" id="PTHR12639:SF7">
    <property type="entry name" value="HTTM DOMAIN-CONTAINING PROTEIN"/>
    <property type="match status" value="1"/>
</dbReference>
<dbReference type="Pfam" id="PF22777">
    <property type="entry name" value="VKGC_lumenal_dom"/>
    <property type="match status" value="1"/>
</dbReference>
<evidence type="ECO:0000256" key="1">
    <source>
        <dbReference type="ARBA" id="ARBA00004127"/>
    </source>
</evidence>
<evidence type="ECO:0000256" key="7">
    <source>
        <dbReference type="SAM" id="Phobius"/>
    </source>
</evidence>
<gene>
    <name evidence="9" type="ORF">Poly59_17470</name>
</gene>
<proteinExistence type="predicted"/>
<keyword evidence="3 7" id="KW-1133">Transmembrane helix</keyword>
<name>A0A5C6F274_9BACT</name>
<keyword evidence="10" id="KW-1185">Reference proteome</keyword>
<reference evidence="9 10" key="1">
    <citation type="submission" date="2019-02" db="EMBL/GenBank/DDBJ databases">
        <title>Deep-cultivation of Planctomycetes and their phenomic and genomic characterization uncovers novel biology.</title>
        <authorList>
            <person name="Wiegand S."/>
            <person name="Jogler M."/>
            <person name="Boedeker C."/>
            <person name="Pinto D."/>
            <person name="Vollmers J."/>
            <person name="Rivas-Marin E."/>
            <person name="Kohn T."/>
            <person name="Peeters S.H."/>
            <person name="Heuer A."/>
            <person name="Rast P."/>
            <person name="Oberbeckmann S."/>
            <person name="Bunk B."/>
            <person name="Jeske O."/>
            <person name="Meyerdierks A."/>
            <person name="Storesund J.E."/>
            <person name="Kallscheuer N."/>
            <person name="Luecker S."/>
            <person name="Lage O.M."/>
            <person name="Pohl T."/>
            <person name="Merkel B.J."/>
            <person name="Hornburger P."/>
            <person name="Mueller R.-W."/>
            <person name="Bruemmer F."/>
            <person name="Labrenz M."/>
            <person name="Spormann A.M."/>
            <person name="Op Den Camp H."/>
            <person name="Overmann J."/>
            <person name="Amann R."/>
            <person name="Jetten M.S.M."/>
            <person name="Mascher T."/>
            <person name="Medema M.H."/>
            <person name="Devos D.P."/>
            <person name="Kaster A.-K."/>
            <person name="Ovreas L."/>
            <person name="Rohde M."/>
            <person name="Galperin M.Y."/>
            <person name="Jogler C."/>
        </authorList>
    </citation>
    <scope>NUCLEOTIDE SEQUENCE [LARGE SCALE GENOMIC DNA]</scope>
    <source>
        <strain evidence="9 10">Poly59</strain>
    </source>
</reference>
<accession>A0A5C6F274</accession>
<dbReference type="GO" id="GO:0012505">
    <property type="term" value="C:endomembrane system"/>
    <property type="evidence" value="ECO:0007669"/>
    <property type="project" value="UniProtKB-SubCell"/>
</dbReference>